<sequence>MLGKMVRGLFLAMLAVFAGLLAWLYVAPPELLLVGDSYSAKIVCSNRFIAGRDPAEVMAVDVQAPGHPLLKFVSAVVDEERKTVTTRIFGFFAESKAAYRDGLGCTNLPRGYDLSALSGLPQGPQALPKPSDIAWPAGDAPLADGDARPELAAPLADGKLLGPGIRAVVVIKDGKLVGEHYAPGFTKETPLLGWSMTKSVNAAIAGRLMAEGRLSFDDANLLPEWAGDERKDIRLRDLMGMESGLRFNEDYGDVSDVTRMLYLEPDMAGFAAGQPSEAKPGTTFRYSTGTSVLIARIWMNRIGDFGEATAYPQKALFAPLGMTSAVLETDVTGTLVGGSYLYATARDWARFGQFLLQDGVWNGTRLLSEEYMQAVRTPSRASGGLYSGAQTWIAGPDDKPSSAYGLPEDTIWLQGHDGQTVAIIPSQRLVVVRMGLTPSKLGWVPQPLVKAIADALD</sequence>
<feature type="domain" description="Beta-lactamase-related" evidence="1">
    <location>
        <begin position="167"/>
        <end position="434"/>
    </location>
</feature>
<reference evidence="2 3" key="1">
    <citation type="submission" date="2020-08" db="EMBL/GenBank/DDBJ databases">
        <title>Genomic Encyclopedia of Type Strains, Phase IV (KMG-IV): sequencing the most valuable type-strain genomes for metagenomic binning, comparative biology and taxonomic classification.</title>
        <authorList>
            <person name="Goeker M."/>
        </authorList>
    </citation>
    <scope>NUCLEOTIDE SEQUENCE [LARGE SCALE GENOMIC DNA]</scope>
    <source>
        <strain evidence="2 3">DSM 29853</strain>
    </source>
</reference>
<dbReference type="RefSeq" id="WP_210296823.1">
    <property type="nucleotide sequence ID" value="NZ_JACIEZ010000001.1"/>
</dbReference>
<name>A0A7W6NJQ8_9HYPH</name>
<organism evidence="2 3">
    <name type="scientific">Gellertiella hungarica</name>
    <dbReference type="NCBI Taxonomy" id="1572859"/>
    <lineage>
        <taxon>Bacteria</taxon>
        <taxon>Pseudomonadati</taxon>
        <taxon>Pseudomonadota</taxon>
        <taxon>Alphaproteobacteria</taxon>
        <taxon>Hyphomicrobiales</taxon>
        <taxon>Rhizobiaceae</taxon>
        <taxon>Gellertiella</taxon>
    </lineage>
</organism>
<dbReference type="InterPro" id="IPR012338">
    <property type="entry name" value="Beta-lactam/transpept-like"/>
</dbReference>
<dbReference type="SUPFAM" id="SSF56601">
    <property type="entry name" value="beta-lactamase/transpeptidase-like"/>
    <property type="match status" value="1"/>
</dbReference>
<protein>
    <recommendedName>
        <fullName evidence="1">Beta-lactamase-related domain-containing protein</fullName>
    </recommendedName>
</protein>
<accession>A0A7W6NJQ8</accession>
<evidence type="ECO:0000259" key="1">
    <source>
        <dbReference type="Pfam" id="PF00144"/>
    </source>
</evidence>
<dbReference type="PANTHER" id="PTHR43283:SF7">
    <property type="entry name" value="BETA-LACTAMASE-RELATED DOMAIN-CONTAINING PROTEIN"/>
    <property type="match status" value="1"/>
</dbReference>
<evidence type="ECO:0000313" key="3">
    <source>
        <dbReference type="Proteomes" id="UP000528286"/>
    </source>
</evidence>
<dbReference type="PANTHER" id="PTHR43283">
    <property type="entry name" value="BETA-LACTAMASE-RELATED"/>
    <property type="match status" value="1"/>
</dbReference>
<dbReference type="EMBL" id="JACIEZ010000001">
    <property type="protein sequence ID" value="MBB4063532.1"/>
    <property type="molecule type" value="Genomic_DNA"/>
</dbReference>
<dbReference type="Proteomes" id="UP000528286">
    <property type="component" value="Unassembled WGS sequence"/>
</dbReference>
<dbReference type="Pfam" id="PF00144">
    <property type="entry name" value="Beta-lactamase"/>
    <property type="match status" value="1"/>
</dbReference>
<proteinExistence type="predicted"/>
<dbReference type="AlphaFoldDB" id="A0A7W6NJQ8"/>
<dbReference type="InterPro" id="IPR050789">
    <property type="entry name" value="Diverse_Enzym_Activities"/>
</dbReference>
<evidence type="ECO:0000313" key="2">
    <source>
        <dbReference type="EMBL" id="MBB4063532.1"/>
    </source>
</evidence>
<keyword evidence="3" id="KW-1185">Reference proteome</keyword>
<dbReference type="Gene3D" id="3.40.710.10">
    <property type="entry name" value="DD-peptidase/beta-lactamase superfamily"/>
    <property type="match status" value="1"/>
</dbReference>
<comment type="caution">
    <text evidence="2">The sequence shown here is derived from an EMBL/GenBank/DDBJ whole genome shotgun (WGS) entry which is preliminary data.</text>
</comment>
<dbReference type="InterPro" id="IPR001466">
    <property type="entry name" value="Beta-lactam-related"/>
</dbReference>
<gene>
    <name evidence="2" type="ORF">GGR23_000693</name>
</gene>